<reference evidence="2 3" key="1">
    <citation type="submission" date="2018-11" db="EMBL/GenBank/DDBJ databases">
        <title>Flavobacterium sp. nov., YIM 102600 draft genome.</title>
        <authorList>
            <person name="Li G."/>
            <person name="Jiang Y."/>
        </authorList>
    </citation>
    <scope>NUCLEOTIDE SEQUENCE [LARGE SCALE GENOMIC DNA]</scope>
    <source>
        <strain evidence="2 3">YIM 102600</strain>
    </source>
</reference>
<feature type="domain" description="SEFIR" evidence="1">
    <location>
        <begin position="7"/>
        <end position="143"/>
    </location>
</feature>
<evidence type="ECO:0000313" key="2">
    <source>
        <dbReference type="EMBL" id="RRJ88438.1"/>
    </source>
</evidence>
<sequence length="488" mass="58158">MATSIDAPKVFISYSWQPISNRQKTISLAERLENEGVNVIIDEWNLAEGQDKYQFMEQMVNDPHVKRVLIICNKEYTEKANSKSGGVGIESLIISDEVYSKVEQTKFIPIIFERNIDGNEYVPTFIKTRIYIDLSNDDTFEDEYEKLMRNLFDKPATKRPPRGNPPAYILETDSVYLRTSNKVKTIQNSLINEKKNSQILIDDYYSTFIDALADFEITQENLTTQYVDDIVQLRIEEMKILRDDFISFFETVCTYSLDLEKLNTFLENLVEFSQKRDSIKYPERLIGPFMNDHYKFFIEELFLYIATILIQKEKYVELGQILHNDFIIFNQRLNKTEPFTYLVFNQYIESLDKIRNERLQMRRISITADLIKQRADNTKYNFEKLREADVLLYYIGLMRTEFTDPWRWPRWFPKTTVYHIYNLQILEKLISKRHFEKVKPLFEINTIEELQAKIKNVVENGKDKIQRFDYEFPYLNNAFNFDEICSLK</sequence>
<dbReference type="PROSITE" id="PS51534">
    <property type="entry name" value="SEFIR"/>
    <property type="match status" value="1"/>
</dbReference>
<proteinExistence type="predicted"/>
<dbReference type="OrthoDB" id="5149141at2"/>
<dbReference type="RefSeq" id="WP_125014063.1">
    <property type="nucleotide sequence ID" value="NZ_RQVR01000025.1"/>
</dbReference>
<gene>
    <name evidence="2" type="ORF">EG849_14655</name>
</gene>
<name>A0A3P3W248_9FLAO</name>
<keyword evidence="3" id="KW-1185">Reference proteome</keyword>
<dbReference type="SUPFAM" id="SSF52200">
    <property type="entry name" value="Toll/Interleukin receptor TIR domain"/>
    <property type="match status" value="1"/>
</dbReference>
<evidence type="ECO:0000259" key="1">
    <source>
        <dbReference type="PROSITE" id="PS51534"/>
    </source>
</evidence>
<dbReference type="InterPro" id="IPR035897">
    <property type="entry name" value="Toll_tir_struct_dom_sf"/>
</dbReference>
<dbReference type="InterPro" id="IPR013568">
    <property type="entry name" value="SEFIR_dom"/>
</dbReference>
<dbReference type="Pfam" id="PF13676">
    <property type="entry name" value="TIR_2"/>
    <property type="match status" value="1"/>
</dbReference>
<comment type="caution">
    <text evidence="2">The sequence shown here is derived from an EMBL/GenBank/DDBJ whole genome shotgun (WGS) entry which is preliminary data.</text>
</comment>
<accession>A0A3P3W248</accession>
<dbReference type="InterPro" id="IPR000157">
    <property type="entry name" value="TIR_dom"/>
</dbReference>
<protein>
    <recommendedName>
        <fullName evidence="1">SEFIR domain-containing protein</fullName>
    </recommendedName>
</protein>
<dbReference type="Gene3D" id="3.40.50.10140">
    <property type="entry name" value="Toll/interleukin-1 receptor homology (TIR) domain"/>
    <property type="match status" value="1"/>
</dbReference>
<dbReference type="GO" id="GO:0007165">
    <property type="term" value="P:signal transduction"/>
    <property type="evidence" value="ECO:0007669"/>
    <property type="project" value="InterPro"/>
</dbReference>
<organism evidence="2 3">
    <name type="scientific">Flavobacterium macacae</name>
    <dbReference type="NCBI Taxonomy" id="2488993"/>
    <lineage>
        <taxon>Bacteria</taxon>
        <taxon>Pseudomonadati</taxon>
        <taxon>Bacteroidota</taxon>
        <taxon>Flavobacteriia</taxon>
        <taxon>Flavobacteriales</taxon>
        <taxon>Flavobacteriaceae</taxon>
        <taxon>Flavobacterium</taxon>
    </lineage>
</organism>
<dbReference type="Proteomes" id="UP000271937">
    <property type="component" value="Unassembled WGS sequence"/>
</dbReference>
<evidence type="ECO:0000313" key="3">
    <source>
        <dbReference type="Proteomes" id="UP000271937"/>
    </source>
</evidence>
<dbReference type="EMBL" id="RQVR01000025">
    <property type="protein sequence ID" value="RRJ88438.1"/>
    <property type="molecule type" value="Genomic_DNA"/>
</dbReference>
<dbReference type="AlphaFoldDB" id="A0A3P3W248"/>